<reference evidence="2" key="1">
    <citation type="journal article" date="2015" name="Nature">
        <title>Complex archaea that bridge the gap between prokaryotes and eukaryotes.</title>
        <authorList>
            <person name="Spang A."/>
            <person name="Saw J.H."/>
            <person name="Jorgensen S.L."/>
            <person name="Zaremba-Niedzwiedzka K."/>
            <person name="Martijn J."/>
            <person name="Lind A.E."/>
            <person name="van Eijk R."/>
            <person name="Schleper C."/>
            <person name="Guy L."/>
            <person name="Ettema T.J."/>
        </authorList>
    </citation>
    <scope>NUCLEOTIDE SEQUENCE</scope>
</reference>
<accession>A0A0F9A285</accession>
<gene>
    <name evidence="2" type="ORF">LCGC14_2623850</name>
</gene>
<feature type="region of interest" description="Disordered" evidence="1">
    <location>
        <begin position="63"/>
        <end position="107"/>
    </location>
</feature>
<evidence type="ECO:0000256" key="1">
    <source>
        <dbReference type="SAM" id="MobiDB-lite"/>
    </source>
</evidence>
<protein>
    <submittedName>
        <fullName evidence="2">Uncharacterized protein</fullName>
    </submittedName>
</protein>
<proteinExistence type="predicted"/>
<name>A0A0F9A285_9ZZZZ</name>
<sequence length="107" mass="10977">AALLDRAHAGLLVIQIDAVDRAADGAAVAGQSRARVGAVELHGRGGGAGPVLLGPEIQVEFNALPPDRDDRDRPVPPPPEPGGQGDGPTVGEGARRQRQEGVASWPR</sequence>
<comment type="caution">
    <text evidence="2">The sequence shown here is derived from an EMBL/GenBank/DDBJ whole genome shotgun (WGS) entry which is preliminary data.</text>
</comment>
<dbReference type="AlphaFoldDB" id="A0A0F9A285"/>
<evidence type="ECO:0000313" key="2">
    <source>
        <dbReference type="EMBL" id="KKL03664.1"/>
    </source>
</evidence>
<dbReference type="EMBL" id="LAZR01044840">
    <property type="protein sequence ID" value="KKL03664.1"/>
    <property type="molecule type" value="Genomic_DNA"/>
</dbReference>
<organism evidence="2">
    <name type="scientific">marine sediment metagenome</name>
    <dbReference type="NCBI Taxonomy" id="412755"/>
    <lineage>
        <taxon>unclassified sequences</taxon>
        <taxon>metagenomes</taxon>
        <taxon>ecological metagenomes</taxon>
    </lineage>
</organism>
<feature type="non-terminal residue" evidence="2">
    <location>
        <position position="1"/>
    </location>
</feature>